<accession>A0A1J9QZI8</accession>
<dbReference type="STRING" id="1658174.A0A1J9QZI8"/>
<dbReference type="AlphaFoldDB" id="A0A1J9QZI8"/>
<dbReference type="PANTHER" id="PTHR37535:SF4">
    <property type="entry name" value="FLUG DOMAIN-CONTAINING PROTEIN"/>
    <property type="match status" value="1"/>
</dbReference>
<dbReference type="Pfam" id="PF11917">
    <property type="entry name" value="DUF3435"/>
    <property type="match status" value="1"/>
</dbReference>
<evidence type="ECO:0000256" key="1">
    <source>
        <dbReference type="SAM" id="Coils"/>
    </source>
</evidence>
<dbReference type="EMBL" id="LGTZ01001341">
    <property type="protein sequence ID" value="OJD21631.1"/>
    <property type="molecule type" value="Genomic_DNA"/>
</dbReference>
<dbReference type="InterPro" id="IPR021842">
    <property type="entry name" value="DUF3435"/>
</dbReference>
<gene>
    <name evidence="2" type="ORF">ACJ73_07025</name>
</gene>
<comment type="caution">
    <text evidence="2">The sequence shown here is derived from an EMBL/GenBank/DDBJ whole genome shotgun (WGS) entry which is preliminary data.</text>
</comment>
<keyword evidence="1" id="KW-0175">Coiled coil</keyword>
<organism evidence="2 3">
    <name type="scientific">Blastomyces percursus</name>
    <dbReference type="NCBI Taxonomy" id="1658174"/>
    <lineage>
        <taxon>Eukaryota</taxon>
        <taxon>Fungi</taxon>
        <taxon>Dikarya</taxon>
        <taxon>Ascomycota</taxon>
        <taxon>Pezizomycotina</taxon>
        <taxon>Eurotiomycetes</taxon>
        <taxon>Eurotiomycetidae</taxon>
        <taxon>Onygenales</taxon>
        <taxon>Ajellomycetaceae</taxon>
        <taxon>Blastomyces</taxon>
    </lineage>
</organism>
<protein>
    <recommendedName>
        <fullName evidence="4">FluG domain-containing protein</fullName>
    </recommendedName>
</protein>
<evidence type="ECO:0000313" key="2">
    <source>
        <dbReference type="EMBL" id="OJD21631.1"/>
    </source>
</evidence>
<dbReference type="OrthoDB" id="4188647at2759"/>
<name>A0A1J9QZI8_9EURO</name>
<evidence type="ECO:0008006" key="4">
    <source>
        <dbReference type="Google" id="ProtNLM"/>
    </source>
</evidence>
<dbReference type="PANTHER" id="PTHR37535">
    <property type="entry name" value="FLUG DOMAIN PROTEIN"/>
    <property type="match status" value="1"/>
</dbReference>
<sequence length="573" mass="67341">MAPVLVRSAQGDEPQYWTDSNLCEETRTRLEYSRSLGWLPPNFKPKTLQGIAVVERYWRKFCTQSNEDYVDYLLLEDHAICMNFFDWMFKTSREKKLQSYDEYWRRLCQYFELFARRRVNEDARKQTRRFLEGPFPAERKIARRTKDKNSRLQLWSAITGTRPGVILPQDTSLPNHSSLGKRKRAPTFKSDLPKYIPMKDLPDSSFAILKVDRRVLIAQIISFAFCDGAFVNTELTPELIWRLRIPKHSSSLPLRWKPEVLNTPLLRRFERTPYGYELHGSLAMTYESSRQAFKELGQDARFEDDIGHYNFRRWTANEVNKNFTSQERQRVLGQSGDAVFEKHYQSQFIGRDLQHIVILRPPQEGLLRFAGSMLRKRDLCAPSELTNTHKRAICQHPDILQLRREKRELMAEMRSLAGTIKNARKLFPHLYRKHENVKNEIAKLRKRKDHFQNAPVLEVDRQIKQLLGESDEIPDDEDSGGESWELPTPNYVFAERARLVENFYGPDAENFDEDKLLARRIQVTKDMVALLRLCEPSRRGNRAEEATEPIGILMIKMTCLTSQKTRRLPRKTL</sequence>
<dbReference type="Proteomes" id="UP000242791">
    <property type="component" value="Unassembled WGS sequence"/>
</dbReference>
<evidence type="ECO:0000313" key="3">
    <source>
        <dbReference type="Proteomes" id="UP000242791"/>
    </source>
</evidence>
<feature type="coiled-coil region" evidence="1">
    <location>
        <begin position="399"/>
        <end position="454"/>
    </location>
</feature>
<proteinExistence type="predicted"/>
<keyword evidence="3" id="KW-1185">Reference proteome</keyword>
<reference evidence="2 3" key="1">
    <citation type="submission" date="2015-08" db="EMBL/GenBank/DDBJ databases">
        <title>Emmonsia species relationships and genome sequence.</title>
        <authorList>
            <person name="Cuomo C.A."/>
            <person name="Schwartz I.S."/>
            <person name="Kenyon C."/>
            <person name="De Hoog G.S."/>
            <person name="Govender N.P."/>
            <person name="Botha A."/>
            <person name="Moreno L."/>
            <person name="De Vries M."/>
            <person name="Munoz J.F."/>
            <person name="Stielow J.B."/>
        </authorList>
    </citation>
    <scope>NUCLEOTIDE SEQUENCE [LARGE SCALE GENOMIC DNA]</scope>
    <source>
        <strain evidence="2 3">EI222</strain>
    </source>
</reference>
<dbReference type="VEuPathDB" id="FungiDB:ACJ73_07025"/>